<evidence type="ECO:0000256" key="3">
    <source>
        <dbReference type="ARBA" id="ARBA00023002"/>
    </source>
</evidence>
<dbReference type="InterPro" id="IPR051460">
    <property type="entry name" value="HdrC_iron-sulfur_subunit"/>
</dbReference>
<keyword evidence="4" id="KW-0408">Iron</keyword>
<protein>
    <submittedName>
        <fullName evidence="8">DUF3483 domain-containing protein</fullName>
    </submittedName>
</protein>
<gene>
    <name evidence="8" type="ORF">GCT13_46165</name>
</gene>
<dbReference type="PANTHER" id="PTHR43255">
    <property type="entry name" value="IRON-SULFUR-BINDING OXIDOREDUCTASE FADF-RELATED-RELATED"/>
    <property type="match status" value="1"/>
</dbReference>
<keyword evidence="6" id="KW-0472">Membrane</keyword>
<dbReference type="InterPro" id="IPR017900">
    <property type="entry name" value="4Fe4S_Fe_S_CS"/>
</dbReference>
<feature type="transmembrane region" description="Helical" evidence="6">
    <location>
        <begin position="31"/>
        <end position="48"/>
    </location>
</feature>
<keyword evidence="6" id="KW-0812">Transmembrane</keyword>
<dbReference type="InterPro" id="IPR021872">
    <property type="entry name" value="Csal_0991-like_N"/>
</dbReference>
<keyword evidence="9" id="KW-1185">Reference proteome</keyword>
<keyword evidence="3" id="KW-0560">Oxidoreductase</keyword>
<feature type="transmembrane region" description="Helical" evidence="6">
    <location>
        <begin position="136"/>
        <end position="155"/>
    </location>
</feature>
<dbReference type="InterPro" id="IPR017896">
    <property type="entry name" value="4Fe4S_Fe-S-bd"/>
</dbReference>
<dbReference type="GO" id="GO:0016491">
    <property type="term" value="F:oxidoreductase activity"/>
    <property type="evidence" value="ECO:0007669"/>
    <property type="project" value="UniProtKB-KW"/>
</dbReference>
<dbReference type="EMBL" id="WHNP01000149">
    <property type="protein sequence ID" value="MPW23871.1"/>
    <property type="molecule type" value="Genomic_DNA"/>
</dbReference>
<feature type="transmembrane region" description="Helical" evidence="6">
    <location>
        <begin position="161"/>
        <end position="182"/>
    </location>
</feature>
<evidence type="ECO:0000313" key="8">
    <source>
        <dbReference type="EMBL" id="MPW23871.1"/>
    </source>
</evidence>
<keyword evidence="6" id="KW-1133">Transmembrane helix</keyword>
<evidence type="ECO:0000256" key="4">
    <source>
        <dbReference type="ARBA" id="ARBA00023004"/>
    </source>
</evidence>
<evidence type="ECO:0000313" key="9">
    <source>
        <dbReference type="Proteomes" id="UP000484381"/>
    </source>
</evidence>
<evidence type="ECO:0000256" key="6">
    <source>
        <dbReference type="SAM" id="Phobius"/>
    </source>
</evidence>
<sequence length="639" mass="68593">MSPAFLITALLWVSVAGLAFAVAKRAAYWRLGRATAAGAFGWTNLLTIPKRYFVDLHHVVARDPYIAKTHIATAGGAIAAFALVFVNYGLALYSPWLDRLIFLAALIMLVGAVFVWRRRHAKDVPARLSRGPWNTLPWLLGSFALGLLLYTLLPASAMSGGLAIVFALLIAAGAFAMTFGAARGGPMKHALAGLLHLAFHPRQERFAAEGAVRKEQVVPATALKAPVLEQNEYGVGKPVEFRWNQLLSFDACVQCGKCEAACPAFAAGQPLNPKKLIQDLVTGMVGGTDAAYAGSPTPGIKVGQHGGEPQRPIISSLIEADTVWSCTTCRACVHECPMLIEHVDAIVDMRRNQTLVHGTVPGKGPEVLANLRETGTAGGYDKAARYDWSVDLSSPVAQPGKPVDVLLVAGEGAFDMRYQRTLRSLVKVLNKAGVDYAVLGAQETDTGDVARRLGDEATFQRMAKQMMGTLSTLNFKRIVTADPHVMHSLRNEYRALGGRYDVLHHTTFLAELVASGKLSPKAVNAFNDRKITYHDPCYLGRYNGETEAPRQLLKTIGIKVVEMERHGKRGRCCGGGGGAPLTDIPGKQRIPDIRIADARAIGAEVVAVGCPNCTAMLEGVVGPRPEVLDVAELVAAALE</sequence>
<comment type="caution">
    <text evidence="8">The sequence shown here is derived from an EMBL/GenBank/DDBJ whole genome shotgun (WGS) entry which is preliminary data.</text>
</comment>
<evidence type="ECO:0000256" key="5">
    <source>
        <dbReference type="ARBA" id="ARBA00023014"/>
    </source>
</evidence>
<accession>A0A7X1NLG4</accession>
<dbReference type="InterPro" id="IPR009051">
    <property type="entry name" value="Helical_ferredxn"/>
</dbReference>
<keyword evidence="1" id="KW-0004">4Fe-4S</keyword>
<evidence type="ECO:0000256" key="1">
    <source>
        <dbReference type="ARBA" id="ARBA00022485"/>
    </source>
</evidence>
<evidence type="ECO:0000259" key="7">
    <source>
        <dbReference type="PROSITE" id="PS51379"/>
    </source>
</evidence>
<proteinExistence type="predicted"/>
<dbReference type="InterPro" id="IPR004017">
    <property type="entry name" value="Cys_rich_dom"/>
</dbReference>
<dbReference type="RefSeq" id="WP_152768273.1">
    <property type="nucleotide sequence ID" value="NZ_WHNP01000149.1"/>
</dbReference>
<keyword evidence="5" id="KW-0411">Iron-sulfur</keyword>
<dbReference type="SUPFAM" id="SSF46548">
    <property type="entry name" value="alpha-helical ferredoxin"/>
    <property type="match status" value="1"/>
</dbReference>
<dbReference type="GO" id="GO:0051539">
    <property type="term" value="F:4 iron, 4 sulfur cluster binding"/>
    <property type="evidence" value="ECO:0007669"/>
    <property type="project" value="UniProtKB-KW"/>
</dbReference>
<dbReference type="Proteomes" id="UP000484381">
    <property type="component" value="Unassembled WGS sequence"/>
</dbReference>
<dbReference type="PROSITE" id="PS00198">
    <property type="entry name" value="4FE4S_FER_1"/>
    <property type="match status" value="2"/>
</dbReference>
<dbReference type="Gene3D" id="1.10.1060.10">
    <property type="entry name" value="Alpha-helical ferredoxin"/>
    <property type="match status" value="1"/>
</dbReference>
<feature type="domain" description="4Fe-4S ferredoxin-type" evidence="7">
    <location>
        <begin position="243"/>
        <end position="273"/>
    </location>
</feature>
<dbReference type="GO" id="GO:0005886">
    <property type="term" value="C:plasma membrane"/>
    <property type="evidence" value="ECO:0007669"/>
    <property type="project" value="TreeGrafter"/>
</dbReference>
<dbReference type="Pfam" id="PF13237">
    <property type="entry name" value="Fer4_10"/>
    <property type="match status" value="1"/>
</dbReference>
<evidence type="ECO:0000256" key="2">
    <source>
        <dbReference type="ARBA" id="ARBA00022723"/>
    </source>
</evidence>
<dbReference type="FunFam" id="1.10.1060.10:FF:000014">
    <property type="entry name" value="DgcB, Dimethylglycine catabolism"/>
    <property type="match status" value="1"/>
</dbReference>
<dbReference type="AlphaFoldDB" id="A0A7X1NLG4"/>
<keyword evidence="2" id="KW-0479">Metal-binding</keyword>
<organism evidence="8 9">
    <name type="scientific">Paraburkholderia franconis</name>
    <dbReference type="NCBI Taxonomy" id="2654983"/>
    <lineage>
        <taxon>Bacteria</taxon>
        <taxon>Pseudomonadati</taxon>
        <taxon>Pseudomonadota</taxon>
        <taxon>Betaproteobacteria</taxon>
        <taxon>Burkholderiales</taxon>
        <taxon>Burkholderiaceae</taxon>
        <taxon>Paraburkholderia</taxon>
    </lineage>
</organism>
<dbReference type="PROSITE" id="PS51379">
    <property type="entry name" value="4FE4S_FER_2"/>
    <property type="match status" value="1"/>
</dbReference>
<name>A0A7X1NLG4_9BURK</name>
<dbReference type="PANTHER" id="PTHR43255:SF1">
    <property type="entry name" value="IRON-SULFUR-BINDING OXIDOREDUCTASE FADF-RELATED"/>
    <property type="match status" value="1"/>
</dbReference>
<feature type="transmembrane region" description="Helical" evidence="6">
    <location>
        <begin position="96"/>
        <end position="116"/>
    </location>
</feature>
<dbReference type="Pfam" id="PF11982">
    <property type="entry name" value="DUF3483"/>
    <property type="match status" value="1"/>
</dbReference>
<reference evidence="8 9" key="1">
    <citation type="submission" date="2019-10" db="EMBL/GenBank/DDBJ databases">
        <title>Paraburkholderia sp. isolated from nodules of Mimosa pudica from Brazilian Atlantic Forest soils.</title>
        <authorList>
            <person name="Paulitsch F."/>
            <person name="Hungria M."/>
            <person name="Dall'Agnol R."/>
        </authorList>
    </citation>
    <scope>NUCLEOTIDE SEQUENCE [LARGE SCALE GENOMIC DNA]</scope>
    <source>
        <strain evidence="8 9">CNPSo 3157</strain>
    </source>
</reference>
<dbReference type="GO" id="GO:0046872">
    <property type="term" value="F:metal ion binding"/>
    <property type="evidence" value="ECO:0007669"/>
    <property type="project" value="UniProtKB-KW"/>
</dbReference>
<dbReference type="Pfam" id="PF02754">
    <property type="entry name" value="CCG"/>
    <property type="match status" value="2"/>
</dbReference>
<feature type="transmembrane region" description="Helical" evidence="6">
    <location>
        <begin position="69"/>
        <end position="90"/>
    </location>
</feature>